<evidence type="ECO:0000313" key="2">
    <source>
        <dbReference type="Proteomes" id="UP000238916"/>
    </source>
</evidence>
<sequence>MPLQGVLIGPGAGDQWDNGYIYRSSFVRELGDAPKFRIWYSACSKKKSWHIGYTEGILDSIPSQTL</sequence>
<gene>
    <name evidence="1" type="ORF">SBF1_110062</name>
</gene>
<evidence type="ECO:0000313" key="1">
    <source>
        <dbReference type="EMBL" id="SPF31936.1"/>
    </source>
</evidence>
<protein>
    <submittedName>
        <fullName evidence="1">Uncharacterized protein</fullName>
    </submittedName>
</protein>
<reference evidence="2" key="1">
    <citation type="submission" date="2018-02" db="EMBL/GenBank/DDBJ databases">
        <authorList>
            <person name="Hausmann B."/>
        </authorList>
    </citation>
    <scope>NUCLEOTIDE SEQUENCE [LARGE SCALE GENOMIC DNA]</scope>
    <source>
        <strain evidence="2">Peat soil MAG SbF1</strain>
    </source>
</reference>
<name>A0A2U3JWW5_9FIRM</name>
<dbReference type="AlphaFoldDB" id="A0A2U3JWW5"/>
<dbReference type="EMBL" id="OMOF01000013">
    <property type="protein sequence ID" value="SPF31936.1"/>
    <property type="molecule type" value="Genomic_DNA"/>
</dbReference>
<accession>A0A2U3JWW5</accession>
<proteinExistence type="predicted"/>
<organism evidence="1 2">
    <name type="scientific">Candidatus Desulfosporosinus infrequens</name>
    <dbReference type="NCBI Taxonomy" id="2043169"/>
    <lineage>
        <taxon>Bacteria</taxon>
        <taxon>Bacillati</taxon>
        <taxon>Bacillota</taxon>
        <taxon>Clostridia</taxon>
        <taxon>Eubacteriales</taxon>
        <taxon>Desulfitobacteriaceae</taxon>
        <taxon>Desulfosporosinus</taxon>
    </lineage>
</organism>
<dbReference type="Proteomes" id="UP000238916">
    <property type="component" value="Unassembled WGS sequence"/>
</dbReference>